<dbReference type="Proteomes" id="UP000625711">
    <property type="component" value="Unassembled WGS sequence"/>
</dbReference>
<accession>A0A834IJ29</accession>
<keyword evidence="3 6" id="KW-0812">Transmembrane</keyword>
<dbReference type="InterPro" id="IPR000301">
    <property type="entry name" value="Tetraspanin_animals"/>
</dbReference>
<evidence type="ECO:0000256" key="1">
    <source>
        <dbReference type="ARBA" id="ARBA00004141"/>
    </source>
</evidence>
<proteinExistence type="inferred from homology"/>
<organism evidence="7 8">
    <name type="scientific">Rhynchophorus ferrugineus</name>
    <name type="common">Red palm weevil</name>
    <name type="synonym">Curculio ferrugineus</name>
    <dbReference type="NCBI Taxonomy" id="354439"/>
    <lineage>
        <taxon>Eukaryota</taxon>
        <taxon>Metazoa</taxon>
        <taxon>Ecdysozoa</taxon>
        <taxon>Arthropoda</taxon>
        <taxon>Hexapoda</taxon>
        <taxon>Insecta</taxon>
        <taxon>Pterygota</taxon>
        <taxon>Neoptera</taxon>
        <taxon>Endopterygota</taxon>
        <taxon>Coleoptera</taxon>
        <taxon>Polyphaga</taxon>
        <taxon>Cucujiformia</taxon>
        <taxon>Curculionidae</taxon>
        <taxon>Dryophthorinae</taxon>
        <taxon>Rhynchophorus</taxon>
    </lineage>
</organism>
<evidence type="ECO:0000256" key="5">
    <source>
        <dbReference type="ARBA" id="ARBA00023136"/>
    </source>
</evidence>
<comment type="caution">
    <text evidence="7">The sequence shown here is derived from an EMBL/GenBank/DDBJ whole genome shotgun (WGS) entry which is preliminary data.</text>
</comment>
<dbReference type="EMBL" id="JAACXV010000309">
    <property type="protein sequence ID" value="KAF7280266.1"/>
    <property type="molecule type" value="Genomic_DNA"/>
</dbReference>
<comment type="subcellular location">
    <subcellularLocation>
        <location evidence="1 6">Membrane</location>
        <topology evidence="1 6">Multi-pass membrane protein</topology>
    </subcellularLocation>
</comment>
<dbReference type="PANTHER" id="PTHR19282">
    <property type="entry name" value="TETRASPANIN"/>
    <property type="match status" value="1"/>
</dbReference>
<dbReference type="SUPFAM" id="SSF48652">
    <property type="entry name" value="Tetraspanin"/>
    <property type="match status" value="1"/>
</dbReference>
<keyword evidence="4 6" id="KW-1133">Transmembrane helix</keyword>
<name>A0A834IJ29_RHYFE</name>
<keyword evidence="5 6" id="KW-0472">Membrane</keyword>
<dbReference type="PIRSF" id="PIRSF002419">
    <property type="entry name" value="Tetraspanin"/>
    <property type="match status" value="1"/>
</dbReference>
<sequence length="251" mass="28937">MSSSGYTCIRTVFFFVNILFWFTGCALLGIGIWLRVSYEGYATLLPQYALLSADALAIVVGTVTIILSFFACCGSWLQSRCMLITYFTLVVLMFLAQFLLGSLAFVYRDNIKHSFTEKLQDGITNHYNMSNSPNNLKDVWDNIQLTFKCCGVVNYMDWHMIDAWPEHRWVPDSCCLPAEYREKCGQTANDSIYKTGCYEIIYKWFKERLLVIGLLGLTVAFVQLFGLISSMLLFCTVKHRRRSRTYKSYQQ</sequence>
<dbReference type="GO" id="GO:0005886">
    <property type="term" value="C:plasma membrane"/>
    <property type="evidence" value="ECO:0007669"/>
    <property type="project" value="TreeGrafter"/>
</dbReference>
<evidence type="ECO:0000256" key="3">
    <source>
        <dbReference type="ARBA" id="ARBA00022692"/>
    </source>
</evidence>
<dbReference type="InterPro" id="IPR018499">
    <property type="entry name" value="Tetraspanin/Peripherin"/>
</dbReference>
<evidence type="ECO:0000256" key="2">
    <source>
        <dbReference type="ARBA" id="ARBA00006840"/>
    </source>
</evidence>
<gene>
    <name evidence="7" type="ORF">GWI33_006178</name>
</gene>
<dbReference type="AlphaFoldDB" id="A0A834IJ29"/>
<dbReference type="Pfam" id="PF00335">
    <property type="entry name" value="Tetraspanin"/>
    <property type="match status" value="1"/>
</dbReference>
<feature type="transmembrane region" description="Helical" evidence="6">
    <location>
        <begin position="83"/>
        <end position="107"/>
    </location>
</feature>
<dbReference type="Gene3D" id="1.10.1450.10">
    <property type="entry name" value="Tetraspanin"/>
    <property type="match status" value="1"/>
</dbReference>
<feature type="transmembrane region" description="Helical" evidence="6">
    <location>
        <begin position="12"/>
        <end position="36"/>
    </location>
</feature>
<keyword evidence="8" id="KW-1185">Reference proteome</keyword>
<dbReference type="InterPro" id="IPR008952">
    <property type="entry name" value="Tetraspanin_EC2_sf"/>
</dbReference>
<dbReference type="OrthoDB" id="432835at2759"/>
<evidence type="ECO:0000313" key="8">
    <source>
        <dbReference type="Proteomes" id="UP000625711"/>
    </source>
</evidence>
<protein>
    <recommendedName>
        <fullName evidence="6">Tetraspanin</fullName>
    </recommendedName>
</protein>
<dbReference type="PRINTS" id="PR00259">
    <property type="entry name" value="TMFOUR"/>
</dbReference>
<feature type="transmembrane region" description="Helical" evidence="6">
    <location>
        <begin position="209"/>
        <end position="237"/>
    </location>
</feature>
<evidence type="ECO:0000256" key="6">
    <source>
        <dbReference type="RuleBase" id="RU361218"/>
    </source>
</evidence>
<reference evidence="7" key="1">
    <citation type="submission" date="2020-08" db="EMBL/GenBank/DDBJ databases">
        <title>Genome sequencing and assembly of the red palm weevil Rhynchophorus ferrugineus.</title>
        <authorList>
            <person name="Dias G.B."/>
            <person name="Bergman C.M."/>
            <person name="Manee M."/>
        </authorList>
    </citation>
    <scope>NUCLEOTIDE SEQUENCE</scope>
    <source>
        <strain evidence="7">AA-2017</strain>
        <tissue evidence="7">Whole larva</tissue>
    </source>
</reference>
<feature type="transmembrane region" description="Helical" evidence="6">
    <location>
        <begin position="48"/>
        <end position="71"/>
    </location>
</feature>
<dbReference type="PANTHER" id="PTHR19282:SF478">
    <property type="entry name" value="TETRASPANIN"/>
    <property type="match status" value="1"/>
</dbReference>
<comment type="similarity">
    <text evidence="2 6">Belongs to the tetraspanin (TM4SF) family.</text>
</comment>
<evidence type="ECO:0000313" key="7">
    <source>
        <dbReference type="EMBL" id="KAF7280266.1"/>
    </source>
</evidence>
<evidence type="ECO:0000256" key="4">
    <source>
        <dbReference type="ARBA" id="ARBA00022989"/>
    </source>
</evidence>